<dbReference type="InterPro" id="IPR014710">
    <property type="entry name" value="RmlC-like_jellyroll"/>
</dbReference>
<dbReference type="InterPro" id="IPR020476">
    <property type="entry name" value="Nudix_hydrolase"/>
</dbReference>
<dbReference type="Proteomes" id="UP000019226">
    <property type="component" value="Chromosome"/>
</dbReference>
<dbReference type="GO" id="GO:0016787">
    <property type="term" value="F:hydrolase activity"/>
    <property type="evidence" value="ECO:0007669"/>
    <property type="project" value="UniProtKB-KW"/>
</dbReference>
<comment type="cofactor">
    <cofactor evidence="1">
        <name>Mg(2+)</name>
        <dbReference type="ChEBI" id="CHEBI:18420"/>
    </cofactor>
</comment>
<keyword evidence="7" id="KW-1185">Reference proteome</keyword>
<dbReference type="Pfam" id="PF00293">
    <property type="entry name" value="NUDIX"/>
    <property type="match status" value="1"/>
</dbReference>
<evidence type="ECO:0000256" key="3">
    <source>
        <dbReference type="ARBA" id="ARBA00022801"/>
    </source>
</evidence>
<dbReference type="EMBL" id="CP004350">
    <property type="protein sequence ID" value="AHI19383.1"/>
    <property type="molecule type" value="Genomic_DNA"/>
</dbReference>
<dbReference type="PRINTS" id="PR00502">
    <property type="entry name" value="NUDIXFAMILY"/>
</dbReference>
<dbReference type="PANTHER" id="PTHR43046">
    <property type="entry name" value="GDP-MANNOSE MANNOSYL HYDROLASE"/>
    <property type="match status" value="1"/>
</dbReference>
<dbReference type="SUPFAM" id="SSF55811">
    <property type="entry name" value="Nudix"/>
    <property type="match status" value="1"/>
</dbReference>
<dbReference type="CDD" id="cd02883">
    <property type="entry name" value="NUDIX_Hydrolase"/>
    <property type="match status" value="1"/>
</dbReference>
<organism evidence="6 7">
    <name type="scientific">Corynebacterium casei LMG S-19264</name>
    <dbReference type="NCBI Taxonomy" id="1285583"/>
    <lineage>
        <taxon>Bacteria</taxon>
        <taxon>Bacillati</taxon>
        <taxon>Actinomycetota</taxon>
        <taxon>Actinomycetes</taxon>
        <taxon>Mycobacteriales</taxon>
        <taxon>Corynebacteriaceae</taxon>
        <taxon>Corynebacterium</taxon>
    </lineage>
</organism>
<dbReference type="InterPro" id="IPR011051">
    <property type="entry name" value="RmlC_Cupin_sf"/>
</dbReference>
<dbReference type="GeneID" id="82878942"/>
<dbReference type="PROSITE" id="PS51462">
    <property type="entry name" value="NUDIX"/>
    <property type="match status" value="1"/>
</dbReference>
<name>A0ABN4CCF3_9CORY</name>
<evidence type="ECO:0000256" key="1">
    <source>
        <dbReference type="ARBA" id="ARBA00001946"/>
    </source>
</evidence>
<dbReference type="InterPro" id="IPR020084">
    <property type="entry name" value="NUDIX_hydrolase_CS"/>
</dbReference>
<proteinExistence type="inferred from homology"/>
<evidence type="ECO:0000259" key="5">
    <source>
        <dbReference type="PROSITE" id="PS51462"/>
    </source>
</evidence>
<dbReference type="PANTHER" id="PTHR43046:SF16">
    <property type="entry name" value="ADP-RIBOSE PYROPHOSPHATASE YJHB-RELATED"/>
    <property type="match status" value="1"/>
</dbReference>
<comment type="similarity">
    <text evidence="2 4">Belongs to the Nudix hydrolase family.</text>
</comment>
<feature type="domain" description="Nudix hydrolase" evidence="5">
    <location>
        <begin position="155"/>
        <end position="286"/>
    </location>
</feature>
<dbReference type="RefSeq" id="WP_006821308.1">
    <property type="nucleotide sequence ID" value="NZ_CP004350.1"/>
</dbReference>
<evidence type="ECO:0000313" key="7">
    <source>
        <dbReference type="Proteomes" id="UP000019226"/>
    </source>
</evidence>
<dbReference type="CDD" id="cd02208">
    <property type="entry name" value="cupin_RmlC-like"/>
    <property type="match status" value="1"/>
</dbReference>
<dbReference type="InterPro" id="IPR000086">
    <property type="entry name" value="NUDIX_hydrolase_dom"/>
</dbReference>
<keyword evidence="3 4" id="KW-0378">Hydrolase</keyword>
<accession>A0ABN4CCF3</accession>
<evidence type="ECO:0000256" key="2">
    <source>
        <dbReference type="ARBA" id="ARBA00005582"/>
    </source>
</evidence>
<dbReference type="Gene3D" id="3.90.79.10">
    <property type="entry name" value="Nucleoside Triphosphate Pyrophosphohydrolase"/>
    <property type="match status" value="1"/>
</dbReference>
<sequence>MIESIFSIEISKALEISTRQYLVGNLARPQELKHIPDADVEIGISRYESASAESPHYHDEATEFQYMISGWTRYKDLGTGQEFDFTAGDFYVIKPHTHYVQKSKQGTEILFIKVPSINDKRLLEVTPQIKSWMAEKLKTVRNDYFEDPDAPAANSIKPAAAVAVCDNDRLLMVQRADSGKWTLPGGTLDFGESLPHCAIREVQEETGLQVEITDVLGTYTNPEVKIEYSDGEVRQEFTVVFLGKTDSTEVNIDHESVNYAWLSLSNEMSIDMADSQRRRIADLLHYLSSGEKRIS</sequence>
<dbReference type="Gene3D" id="2.60.120.10">
    <property type="entry name" value="Jelly Rolls"/>
    <property type="match status" value="1"/>
</dbReference>
<dbReference type="PROSITE" id="PS00893">
    <property type="entry name" value="NUDIX_BOX"/>
    <property type="match status" value="1"/>
</dbReference>
<reference evidence="7" key="1">
    <citation type="submission" date="2013-02" db="EMBL/GenBank/DDBJ databases">
        <title>The complete genome sequence of Corynebacterium casei LMG S-19264 (=DSM 44701).</title>
        <authorList>
            <person name="Ruckert C."/>
            <person name="Albersmeier A."/>
            <person name="Kalinowski J."/>
        </authorList>
    </citation>
    <scope>NUCLEOTIDE SEQUENCE [LARGE SCALE GENOMIC DNA]</scope>
    <source>
        <strain evidence="7">LMG S-19264</strain>
    </source>
</reference>
<dbReference type="SUPFAM" id="SSF51182">
    <property type="entry name" value="RmlC-like cupins"/>
    <property type="match status" value="1"/>
</dbReference>
<evidence type="ECO:0000256" key="4">
    <source>
        <dbReference type="RuleBase" id="RU003476"/>
    </source>
</evidence>
<protein>
    <submittedName>
        <fullName evidence="6">Nudix hydrolase</fullName>
    </submittedName>
</protein>
<dbReference type="InterPro" id="IPR015797">
    <property type="entry name" value="NUDIX_hydrolase-like_dom_sf"/>
</dbReference>
<evidence type="ECO:0000313" key="6">
    <source>
        <dbReference type="EMBL" id="AHI19383.1"/>
    </source>
</evidence>
<gene>
    <name evidence="6" type="ORF">CCASEI_04025</name>
</gene>